<dbReference type="GO" id="GO:0043190">
    <property type="term" value="C:ATP-binding cassette (ABC) transporter complex"/>
    <property type="evidence" value="ECO:0007669"/>
    <property type="project" value="InterPro"/>
</dbReference>
<evidence type="ECO:0000256" key="2">
    <source>
        <dbReference type="ARBA" id="ARBA00022692"/>
    </source>
</evidence>
<organism evidence="7 8">
    <name type="scientific">Marine Group I thaumarchaeote SCGC AAA799-E16</name>
    <dbReference type="NCBI Taxonomy" id="1502292"/>
    <lineage>
        <taxon>Archaea</taxon>
        <taxon>Nitrososphaerota</taxon>
        <taxon>Marine Group I</taxon>
    </lineage>
</organism>
<feature type="transmembrane region" description="Helical" evidence="5">
    <location>
        <begin position="172"/>
        <end position="194"/>
    </location>
</feature>
<dbReference type="PIRSF" id="PIRSF006648">
    <property type="entry name" value="DrrB"/>
    <property type="match status" value="1"/>
</dbReference>
<dbReference type="PANTHER" id="PTHR43229:SF2">
    <property type="entry name" value="NODULATION PROTEIN J"/>
    <property type="match status" value="1"/>
</dbReference>
<keyword evidence="2 5" id="KW-0812">Transmembrane</keyword>
<feature type="transmembrane region" description="Helical" evidence="5">
    <location>
        <begin position="64"/>
        <end position="86"/>
    </location>
</feature>
<accession>A0A081S7M7</accession>
<dbReference type="InterPro" id="IPR047817">
    <property type="entry name" value="ABC2_TM_bact-type"/>
</dbReference>
<gene>
    <name evidence="7" type="primary">nodJ</name>
    <name evidence="7" type="ORF">AAA799E16_00276</name>
</gene>
<evidence type="ECO:0000313" key="8">
    <source>
        <dbReference type="Proteomes" id="UP000028027"/>
    </source>
</evidence>
<evidence type="ECO:0000256" key="3">
    <source>
        <dbReference type="ARBA" id="ARBA00022989"/>
    </source>
</evidence>
<reference evidence="7 8" key="1">
    <citation type="submission" date="2014-06" db="EMBL/GenBank/DDBJ databases">
        <authorList>
            <person name="Ngugi D.K."/>
            <person name="Blom J."/>
            <person name="Alam I."/>
            <person name="Rashid M."/>
            <person name="Ba Alawi W."/>
            <person name="Zhang G."/>
            <person name="Hikmawan T."/>
            <person name="Guan Y."/>
            <person name="Antunes A."/>
            <person name="Siam R."/>
            <person name="Eldorry H."/>
            <person name="Bajic V."/>
            <person name="Stingl U."/>
        </authorList>
    </citation>
    <scope>NUCLEOTIDE SEQUENCE [LARGE SCALE GENOMIC DNA]</scope>
    <source>
        <strain evidence="7">SCGC AAA799-E16</strain>
    </source>
</reference>
<dbReference type="InterPro" id="IPR013525">
    <property type="entry name" value="ABC2_TM"/>
</dbReference>
<comment type="caution">
    <text evidence="7">The sequence shown here is derived from an EMBL/GenBank/DDBJ whole genome shotgun (WGS) entry which is preliminary data.</text>
</comment>
<dbReference type="PANTHER" id="PTHR43229">
    <property type="entry name" value="NODULATION PROTEIN J"/>
    <property type="match status" value="1"/>
</dbReference>
<dbReference type="InterPro" id="IPR000412">
    <property type="entry name" value="ABC_2_transport"/>
</dbReference>
<sequence length="261" mass="28519">MNTLMYDTYTIFWRELKRYKKSRSGVLIRLIQPAIWIIVIGNTFSGTQPLIQSVGFDGEYIEFMAPGVIILTAIFTSIFGGVNTLWDRRYGFMNKALTSPISRSAIALGKMSAISLIAALQASLILGIALAIGVTFPNPIMIAPIMAIVILFSLGFSGISVMVAATAKSQETFWGIINFLGMPLFMLSPALFPLELLPNWLATVAKLNPVTYTVLLVREMMTGVSEGGVSVFLSLGIIVVFVLVMVGLASYVFTREVNKPF</sequence>
<dbReference type="InterPro" id="IPR051784">
    <property type="entry name" value="Nod_factor_ABC_transporter"/>
</dbReference>
<dbReference type="PROSITE" id="PS51012">
    <property type="entry name" value="ABC_TM2"/>
    <property type="match status" value="1"/>
</dbReference>
<dbReference type="PRINTS" id="PR00164">
    <property type="entry name" value="ABC2TRNSPORT"/>
</dbReference>
<dbReference type="PATRIC" id="fig|1502292.3.peg.229"/>
<evidence type="ECO:0000256" key="1">
    <source>
        <dbReference type="ARBA" id="ARBA00004141"/>
    </source>
</evidence>
<protein>
    <submittedName>
        <fullName evidence="7">Nodulation protein J</fullName>
    </submittedName>
</protein>
<dbReference type="Proteomes" id="UP000028027">
    <property type="component" value="Unassembled WGS sequence"/>
</dbReference>
<evidence type="ECO:0000256" key="5">
    <source>
        <dbReference type="SAM" id="Phobius"/>
    </source>
</evidence>
<feature type="transmembrane region" description="Helical" evidence="5">
    <location>
        <begin position="107"/>
        <end position="134"/>
    </location>
</feature>
<dbReference type="GO" id="GO:0140359">
    <property type="term" value="F:ABC-type transporter activity"/>
    <property type="evidence" value="ECO:0007669"/>
    <property type="project" value="InterPro"/>
</dbReference>
<keyword evidence="4 5" id="KW-0472">Membrane</keyword>
<keyword evidence="3 5" id="KW-1133">Transmembrane helix</keyword>
<feature type="transmembrane region" description="Helical" evidence="5">
    <location>
        <begin position="26"/>
        <end position="44"/>
    </location>
</feature>
<evidence type="ECO:0000256" key="4">
    <source>
        <dbReference type="ARBA" id="ARBA00023136"/>
    </source>
</evidence>
<comment type="subcellular location">
    <subcellularLocation>
        <location evidence="1">Membrane</location>
        <topology evidence="1">Multi-pass membrane protein</topology>
    </subcellularLocation>
</comment>
<keyword evidence="8" id="KW-1185">Reference proteome</keyword>
<feature type="domain" description="ABC transmembrane type-2" evidence="6">
    <location>
        <begin position="24"/>
        <end position="256"/>
    </location>
</feature>
<evidence type="ECO:0000313" key="7">
    <source>
        <dbReference type="EMBL" id="KER06930.1"/>
    </source>
</evidence>
<feature type="transmembrane region" description="Helical" evidence="5">
    <location>
        <begin position="229"/>
        <end position="253"/>
    </location>
</feature>
<feature type="transmembrane region" description="Helical" evidence="5">
    <location>
        <begin position="140"/>
        <end position="165"/>
    </location>
</feature>
<proteinExistence type="predicted"/>
<evidence type="ECO:0000259" key="6">
    <source>
        <dbReference type="PROSITE" id="PS51012"/>
    </source>
</evidence>
<dbReference type="AlphaFoldDB" id="A0A081S7M7"/>
<dbReference type="EMBL" id="JNVL01000003">
    <property type="protein sequence ID" value="KER06930.1"/>
    <property type="molecule type" value="Genomic_DNA"/>
</dbReference>
<dbReference type="Pfam" id="PF01061">
    <property type="entry name" value="ABC2_membrane"/>
    <property type="match status" value="1"/>
</dbReference>
<name>A0A081S7M7_9ARCH</name>